<feature type="transmembrane region" description="Helical" evidence="14">
    <location>
        <begin position="56"/>
        <end position="77"/>
    </location>
</feature>
<keyword evidence="7 14" id="KW-0552">Olfaction</keyword>
<gene>
    <name evidence="17" type="primary">LOC107326398</name>
</gene>
<feature type="transmembrane region" description="Helical" evidence="14">
    <location>
        <begin position="270"/>
        <end position="290"/>
    </location>
</feature>
<dbReference type="GeneID" id="107326398"/>
<evidence type="ECO:0000313" key="17">
    <source>
        <dbReference type="RefSeq" id="XP_015745459.1"/>
    </source>
</evidence>
<evidence type="ECO:0000256" key="4">
    <source>
        <dbReference type="ARBA" id="ARBA00022475"/>
    </source>
</evidence>
<dbReference type="OrthoDB" id="6151005at2759"/>
<dbReference type="RefSeq" id="XP_015745459.1">
    <property type="nucleotide sequence ID" value="XM_015889973.2"/>
</dbReference>
<proteinExistence type="inferred from homology"/>
<evidence type="ECO:0000256" key="12">
    <source>
        <dbReference type="ARBA" id="ARBA00023224"/>
    </source>
</evidence>
<dbReference type="InterPro" id="IPR017452">
    <property type="entry name" value="GPCR_Rhodpsn_7TM"/>
</dbReference>
<keyword evidence="5 14" id="KW-0716">Sensory transduction</keyword>
<evidence type="ECO:0000256" key="13">
    <source>
        <dbReference type="RuleBase" id="RU000688"/>
    </source>
</evidence>
<evidence type="ECO:0000256" key="2">
    <source>
        <dbReference type="ARBA" id="ARBA00004651"/>
    </source>
</evidence>
<dbReference type="PANTHER" id="PTHR26452">
    <property type="entry name" value="OLFACTORY RECEPTOR"/>
    <property type="match status" value="1"/>
</dbReference>
<name>A0A9F3W2N5_PYTBI</name>
<keyword evidence="11 13" id="KW-0675">Receptor</keyword>
<dbReference type="GO" id="GO:0004930">
    <property type="term" value="F:G protein-coupled receptor activity"/>
    <property type="evidence" value="ECO:0007669"/>
    <property type="project" value="UniProtKB-KW"/>
</dbReference>
<evidence type="ECO:0000256" key="8">
    <source>
        <dbReference type="ARBA" id="ARBA00022989"/>
    </source>
</evidence>
<comment type="function">
    <text evidence="1">Odorant receptor.</text>
</comment>
<sequence>MGNHSIVTEFLLMGFSDDYDMQALHFVIFLSVYLMAVVGNILIIIAVALDHHLHSPMYFFLANLSFLDVCYISTTVPKSIAVSITKNNVISFAGCVVQVFLVVTFVGGELFLLTIMAYDRYVAICHPLQYNMIMNWSACIQMAAAAWISTLIHAMLETSLTFRVTFCGSNKIGQYFCDMPLLQKISCSDTKVHQIITMVIAVNGSTFCIGLLLVSYGYIFSAVLKIPSVQARYKVFSTCTPHLTVFSLFMTTVIFSYMIPKTLSTPIVDLVSACLYTVLPPVLNPIIYCLRNKDVQKSSWRIASTLKQLLG</sequence>
<dbReference type="FunFam" id="1.20.1070.10:FF:000037">
    <property type="entry name" value="Olfactory receptor"/>
    <property type="match status" value="1"/>
</dbReference>
<evidence type="ECO:0000256" key="7">
    <source>
        <dbReference type="ARBA" id="ARBA00022725"/>
    </source>
</evidence>
<keyword evidence="4 14" id="KW-1003">Cell membrane</keyword>
<feature type="transmembrane region" description="Helical" evidence="14">
    <location>
        <begin position="23"/>
        <end position="49"/>
    </location>
</feature>
<dbReference type="InterPro" id="IPR050516">
    <property type="entry name" value="Olfactory_GPCR"/>
</dbReference>
<evidence type="ECO:0000256" key="14">
    <source>
        <dbReference type="RuleBase" id="RU363047"/>
    </source>
</evidence>
<feature type="transmembrane region" description="Helical" evidence="14">
    <location>
        <begin position="235"/>
        <end position="258"/>
    </location>
</feature>
<evidence type="ECO:0000256" key="10">
    <source>
        <dbReference type="ARBA" id="ARBA00023136"/>
    </source>
</evidence>
<evidence type="ECO:0000259" key="15">
    <source>
        <dbReference type="PROSITE" id="PS50262"/>
    </source>
</evidence>
<dbReference type="Proteomes" id="UP000695026">
    <property type="component" value="Unplaced"/>
</dbReference>
<dbReference type="PRINTS" id="PR00245">
    <property type="entry name" value="OLFACTORYR"/>
</dbReference>
<dbReference type="Pfam" id="PF13853">
    <property type="entry name" value="7tm_4"/>
    <property type="match status" value="1"/>
</dbReference>
<feature type="transmembrane region" description="Helical" evidence="14">
    <location>
        <begin position="133"/>
        <end position="156"/>
    </location>
</feature>
<keyword evidence="6 13" id="KW-0812">Transmembrane</keyword>
<keyword evidence="10 14" id="KW-0472">Membrane</keyword>
<evidence type="ECO:0000256" key="6">
    <source>
        <dbReference type="ARBA" id="ARBA00022692"/>
    </source>
</evidence>
<dbReference type="GO" id="GO:0005886">
    <property type="term" value="C:plasma membrane"/>
    <property type="evidence" value="ECO:0007669"/>
    <property type="project" value="UniProtKB-SubCell"/>
</dbReference>
<organism evidence="16 17">
    <name type="scientific">Python bivittatus</name>
    <name type="common">Burmese python</name>
    <name type="synonym">Python molurus bivittatus</name>
    <dbReference type="NCBI Taxonomy" id="176946"/>
    <lineage>
        <taxon>Eukaryota</taxon>
        <taxon>Metazoa</taxon>
        <taxon>Chordata</taxon>
        <taxon>Craniata</taxon>
        <taxon>Vertebrata</taxon>
        <taxon>Euteleostomi</taxon>
        <taxon>Lepidosauria</taxon>
        <taxon>Squamata</taxon>
        <taxon>Bifurcata</taxon>
        <taxon>Unidentata</taxon>
        <taxon>Episquamata</taxon>
        <taxon>Toxicofera</taxon>
        <taxon>Serpentes</taxon>
        <taxon>Henophidia</taxon>
        <taxon>Pythonidae</taxon>
        <taxon>Python</taxon>
    </lineage>
</organism>
<dbReference type="CDD" id="cd15227">
    <property type="entry name" value="7tmA_OR14-like"/>
    <property type="match status" value="1"/>
</dbReference>
<dbReference type="PROSITE" id="PS00237">
    <property type="entry name" value="G_PROTEIN_RECEP_F1_1"/>
    <property type="match status" value="1"/>
</dbReference>
<evidence type="ECO:0000256" key="5">
    <source>
        <dbReference type="ARBA" id="ARBA00022606"/>
    </source>
</evidence>
<keyword evidence="16" id="KW-1185">Reference proteome</keyword>
<evidence type="ECO:0000256" key="3">
    <source>
        <dbReference type="ARBA" id="ARBA00010663"/>
    </source>
</evidence>
<accession>A0A9F3W2N5</accession>
<protein>
    <recommendedName>
        <fullName evidence="14">Olfactory receptor</fullName>
    </recommendedName>
</protein>
<evidence type="ECO:0000256" key="11">
    <source>
        <dbReference type="ARBA" id="ARBA00023170"/>
    </source>
</evidence>
<dbReference type="FunFam" id="1.10.1220.70:FF:000001">
    <property type="entry name" value="Olfactory receptor"/>
    <property type="match status" value="1"/>
</dbReference>
<dbReference type="OMA" id="MAFSDDR"/>
<dbReference type="Gene3D" id="1.20.1070.10">
    <property type="entry name" value="Rhodopsin 7-helix transmembrane proteins"/>
    <property type="match status" value="1"/>
</dbReference>
<dbReference type="AlphaFoldDB" id="A0A9F3W2N5"/>
<reference evidence="17" key="1">
    <citation type="submission" date="2025-08" db="UniProtKB">
        <authorList>
            <consortium name="RefSeq"/>
        </authorList>
    </citation>
    <scope>IDENTIFICATION</scope>
    <source>
        <tissue evidence="17">Liver</tissue>
    </source>
</reference>
<keyword evidence="9 13" id="KW-0297">G-protein coupled receptor</keyword>
<dbReference type="InterPro" id="IPR000276">
    <property type="entry name" value="GPCR_Rhodpsn"/>
</dbReference>
<comment type="subcellular location">
    <subcellularLocation>
        <location evidence="2 14">Cell membrane</location>
        <topology evidence="2 14">Multi-pass membrane protein</topology>
    </subcellularLocation>
</comment>
<keyword evidence="12 13" id="KW-0807">Transducer</keyword>
<feature type="transmembrane region" description="Helical" evidence="14">
    <location>
        <begin position="89"/>
        <end position="112"/>
    </location>
</feature>
<dbReference type="KEGG" id="pbi:107326398"/>
<dbReference type="InterPro" id="IPR000725">
    <property type="entry name" value="Olfact_rcpt"/>
</dbReference>
<dbReference type="SUPFAM" id="SSF81321">
    <property type="entry name" value="Family A G protein-coupled receptor-like"/>
    <property type="match status" value="1"/>
</dbReference>
<feature type="domain" description="G-protein coupled receptors family 1 profile" evidence="15">
    <location>
        <begin position="39"/>
        <end position="288"/>
    </location>
</feature>
<evidence type="ECO:0000256" key="9">
    <source>
        <dbReference type="ARBA" id="ARBA00023040"/>
    </source>
</evidence>
<dbReference type="PROSITE" id="PS50262">
    <property type="entry name" value="G_PROTEIN_RECEP_F1_2"/>
    <property type="match status" value="1"/>
</dbReference>
<evidence type="ECO:0000256" key="1">
    <source>
        <dbReference type="ARBA" id="ARBA00002936"/>
    </source>
</evidence>
<keyword evidence="8 14" id="KW-1133">Transmembrane helix</keyword>
<dbReference type="PRINTS" id="PR00237">
    <property type="entry name" value="GPCRRHODOPSN"/>
</dbReference>
<evidence type="ECO:0000313" key="16">
    <source>
        <dbReference type="Proteomes" id="UP000695026"/>
    </source>
</evidence>
<comment type="similarity">
    <text evidence="3 13">Belongs to the G-protein coupled receptor 1 family.</text>
</comment>
<dbReference type="GO" id="GO:0004984">
    <property type="term" value="F:olfactory receptor activity"/>
    <property type="evidence" value="ECO:0007669"/>
    <property type="project" value="InterPro"/>
</dbReference>
<feature type="transmembrane region" description="Helical" evidence="14">
    <location>
        <begin position="195"/>
        <end position="223"/>
    </location>
</feature>